<dbReference type="InterPro" id="IPR048395">
    <property type="entry name" value="Glyco_hydro_31_C"/>
</dbReference>
<dbReference type="SUPFAM" id="SSF51445">
    <property type="entry name" value="(Trans)glycosidases"/>
    <property type="match status" value="1"/>
</dbReference>
<keyword evidence="1" id="KW-0732">Signal</keyword>
<dbReference type="AlphaFoldDB" id="A0A1T5A2T4"/>
<dbReference type="GO" id="GO:0016787">
    <property type="term" value="F:hydrolase activity"/>
    <property type="evidence" value="ECO:0007669"/>
    <property type="project" value="UniProtKB-KW"/>
</dbReference>
<dbReference type="OrthoDB" id="176168at2"/>
<evidence type="ECO:0000313" key="3">
    <source>
        <dbReference type="EMBL" id="SKB29302.1"/>
    </source>
</evidence>
<dbReference type="SUPFAM" id="SSF51011">
    <property type="entry name" value="Glycosyl hydrolase domain"/>
    <property type="match status" value="1"/>
</dbReference>
<name>A0A1T5A2T4_9SPHI</name>
<dbReference type="InterPro" id="IPR017853">
    <property type="entry name" value="GH"/>
</dbReference>
<dbReference type="Gene3D" id="3.20.20.80">
    <property type="entry name" value="Glycosidases"/>
    <property type="match status" value="1"/>
</dbReference>
<feature type="chain" id="PRO_5012549657" evidence="1">
    <location>
        <begin position="16"/>
        <end position="752"/>
    </location>
</feature>
<dbReference type="PANTHER" id="PTHR43863">
    <property type="entry name" value="HYDROLASE, PUTATIVE (AFU_ORTHOLOGUE AFUA_1G03140)-RELATED"/>
    <property type="match status" value="1"/>
</dbReference>
<proteinExistence type="predicted"/>
<keyword evidence="4" id="KW-1185">Reference proteome</keyword>
<dbReference type="PANTHER" id="PTHR43863:SF2">
    <property type="entry name" value="MALTASE-GLUCOAMYLASE"/>
    <property type="match status" value="1"/>
</dbReference>
<dbReference type="InterPro" id="IPR013780">
    <property type="entry name" value="Glyco_hydro_b"/>
</dbReference>
<dbReference type="EMBL" id="FUYS01000001">
    <property type="protein sequence ID" value="SKB29302.1"/>
    <property type="molecule type" value="Genomic_DNA"/>
</dbReference>
<organism evidence="3 4">
    <name type="scientific">Parapedobacter luteus</name>
    <dbReference type="NCBI Taxonomy" id="623280"/>
    <lineage>
        <taxon>Bacteria</taxon>
        <taxon>Pseudomonadati</taxon>
        <taxon>Bacteroidota</taxon>
        <taxon>Sphingobacteriia</taxon>
        <taxon>Sphingobacteriales</taxon>
        <taxon>Sphingobacteriaceae</taxon>
        <taxon>Parapedobacter</taxon>
    </lineage>
</organism>
<sequence length="752" mass="84035">MIALCLLLGAAAAHAQGQATIALARTGYTLYVDTTTMAMWAESAQKHMPRHALGNPVFSHVTDTGMHGIREGRVLQYGGDSLIARVTSTAGLTAKIRLRLGDDFFSMTLTPEGDAAVPEQLYRIDFQAAPLSPAYGLGDHGGFGSSTDVTGFRDDDFGNRNNEHRFISTFTIFPAHNFAQVLFSERTNRVAITQTENRLGVAAAKAATIYYFFGMPKQIYQAYKQVKAAEGYPDLKPKYRFFQLGYEAFGSLGWNTYQSSVEQDIAAYLERGYPLKWAVVGSGFWKGERRKPTEGATTSFGIWDDAATAGRKDGLPNPRYPDPQAFKDFFRARDISLLLGLRINFKAPEEYGGFYTPENDGKYMQEGLAKNYFIGSGKPETYRVNFPQGKVFLLDGKKPEAVDWYAAGADRWGVDGFKEDLMLFDGKKLDNDAKLNKVNEALMERGYLVMARNSAYSVAGDILRLEDTKHGFDQDRPLINGLNYAASGVSAVYLDIVAGKYLEKPLTDDQKLYFVRNAMTVAVSPVMAMGYGPWHLESSTYENAVKKAAHWHAAHAAYIYSEAVKGYHTGFPYAMTPLPLAFPHDSATYRLAGTQRRQYAWMLGESLLATPLYGNDYATAKTRSVYLPAGRWMDYETKQWFQGPTTLENYAFPLDKIPVFVGGKGVVIEQADQRYHARVYPTSDEPFTYRFYFPDGERAAVIHKSFAGWKPGKYRIENRAAGQEQVIGLDDLQSSFSFPIEPAMEYHLTRLD</sequence>
<feature type="domain" description="Glycosyl hydrolase family 31 C-terminal" evidence="2">
    <location>
        <begin position="575"/>
        <end position="663"/>
    </location>
</feature>
<feature type="signal peptide" evidence="1">
    <location>
        <begin position="1"/>
        <end position="15"/>
    </location>
</feature>
<dbReference type="STRING" id="623280.SAMN05660226_00510"/>
<gene>
    <name evidence="3" type="ORF">SAMN05660226_00510</name>
</gene>
<reference evidence="3 4" key="1">
    <citation type="submission" date="2017-02" db="EMBL/GenBank/DDBJ databases">
        <authorList>
            <person name="Peterson S.W."/>
        </authorList>
    </citation>
    <scope>NUCLEOTIDE SEQUENCE [LARGE SCALE GENOMIC DNA]</scope>
    <source>
        <strain evidence="3 4">DSM 22899</strain>
    </source>
</reference>
<dbReference type="Pfam" id="PF21365">
    <property type="entry name" value="Glyco_hydro_31_3rd"/>
    <property type="match status" value="1"/>
</dbReference>
<evidence type="ECO:0000256" key="1">
    <source>
        <dbReference type="SAM" id="SignalP"/>
    </source>
</evidence>
<keyword evidence="3" id="KW-0378">Hydrolase</keyword>
<evidence type="ECO:0000259" key="2">
    <source>
        <dbReference type="Pfam" id="PF21365"/>
    </source>
</evidence>
<dbReference type="Gene3D" id="2.60.40.1180">
    <property type="entry name" value="Golgi alpha-mannosidase II"/>
    <property type="match status" value="1"/>
</dbReference>
<accession>A0A1T5A2T4</accession>
<dbReference type="InterPro" id="IPR051816">
    <property type="entry name" value="Glycosyl_Hydrolase_31"/>
</dbReference>
<protein>
    <submittedName>
        <fullName evidence="3">Glycosyl hydrolases family 31</fullName>
    </submittedName>
</protein>
<dbReference type="Proteomes" id="UP000190541">
    <property type="component" value="Unassembled WGS sequence"/>
</dbReference>
<evidence type="ECO:0000313" key="4">
    <source>
        <dbReference type="Proteomes" id="UP000190541"/>
    </source>
</evidence>